<dbReference type="FunFam" id="1.10.10.10:FF:000030">
    <property type="entry name" value="Forkhead box protein K2"/>
    <property type="match status" value="1"/>
</dbReference>
<keyword evidence="3" id="KW-0805">Transcription regulation</keyword>
<reference evidence="13" key="1">
    <citation type="submission" date="2025-08" db="UniProtKB">
        <authorList>
            <consortium name="RefSeq"/>
        </authorList>
    </citation>
    <scope>IDENTIFICATION</scope>
    <source>
        <tissue evidence="13">Sperm</tissue>
    </source>
</reference>
<dbReference type="GO" id="GO:0005634">
    <property type="term" value="C:nucleus"/>
    <property type="evidence" value="ECO:0007669"/>
    <property type="project" value="UniProtKB-SubCell"/>
</dbReference>
<feature type="compositionally biased region" description="Basic residues" evidence="10">
    <location>
        <begin position="443"/>
        <end position="459"/>
    </location>
</feature>
<dbReference type="RefSeq" id="XP_032816903.1">
    <property type="nucleotide sequence ID" value="XM_032961012.1"/>
</dbReference>
<comment type="similarity">
    <text evidence="8">Belongs to the FOXJ1 family.</text>
</comment>
<protein>
    <submittedName>
        <fullName evidence="13">Forkhead box protein J1-B-like</fullName>
    </submittedName>
</protein>
<evidence type="ECO:0000256" key="7">
    <source>
        <dbReference type="ARBA" id="ARBA00023242"/>
    </source>
</evidence>
<evidence type="ECO:0000313" key="12">
    <source>
        <dbReference type="Proteomes" id="UP001318040"/>
    </source>
</evidence>
<feature type="compositionally biased region" description="Basic residues" evidence="10">
    <location>
        <begin position="324"/>
        <end position="336"/>
    </location>
</feature>
<proteinExistence type="inferred from homology"/>
<dbReference type="PROSITE" id="PS50039">
    <property type="entry name" value="FORK_HEAD_3"/>
    <property type="match status" value="1"/>
</dbReference>
<accession>A0AAJ7THU0</accession>
<dbReference type="PROSITE" id="PS00658">
    <property type="entry name" value="FORK_HEAD_2"/>
    <property type="match status" value="1"/>
</dbReference>
<dbReference type="InterPro" id="IPR036390">
    <property type="entry name" value="WH_DNA-bd_sf"/>
</dbReference>
<feature type="compositionally biased region" description="Gly residues" evidence="10">
    <location>
        <begin position="35"/>
        <end position="46"/>
    </location>
</feature>
<dbReference type="InterPro" id="IPR047513">
    <property type="entry name" value="FOXJ1"/>
</dbReference>
<keyword evidence="5" id="KW-0010">Activator</keyword>
<dbReference type="InterPro" id="IPR001766">
    <property type="entry name" value="Fork_head_dom"/>
</dbReference>
<dbReference type="GO" id="GO:0000981">
    <property type="term" value="F:DNA-binding transcription factor activity, RNA polymerase II-specific"/>
    <property type="evidence" value="ECO:0007669"/>
    <property type="project" value="TreeGrafter"/>
</dbReference>
<comment type="subcellular location">
    <subcellularLocation>
        <location evidence="1 9">Nucleus</location>
    </subcellularLocation>
</comment>
<feature type="domain" description="Fork-head" evidence="11">
    <location>
        <begin position="173"/>
        <end position="267"/>
    </location>
</feature>
<dbReference type="InterPro" id="IPR018122">
    <property type="entry name" value="TF_fork_head_CS_1"/>
</dbReference>
<dbReference type="SMART" id="SM00339">
    <property type="entry name" value="FH"/>
    <property type="match status" value="1"/>
</dbReference>
<evidence type="ECO:0000256" key="2">
    <source>
        <dbReference type="ARBA" id="ARBA00022794"/>
    </source>
</evidence>
<evidence type="ECO:0000256" key="6">
    <source>
        <dbReference type="ARBA" id="ARBA00023163"/>
    </source>
</evidence>
<dbReference type="PANTHER" id="PTHR46805:SF3">
    <property type="entry name" value="FORKHEAD BOX PROTEIN J1-B"/>
    <property type="match status" value="1"/>
</dbReference>
<feature type="region of interest" description="Disordered" evidence="10">
    <location>
        <begin position="443"/>
        <end position="468"/>
    </location>
</feature>
<evidence type="ECO:0000256" key="1">
    <source>
        <dbReference type="ARBA" id="ARBA00004123"/>
    </source>
</evidence>
<keyword evidence="6" id="KW-0804">Transcription</keyword>
<evidence type="ECO:0000256" key="9">
    <source>
        <dbReference type="PROSITE-ProRule" id="PRU00089"/>
    </source>
</evidence>
<name>A0AAJ7THU0_PETMA</name>
<dbReference type="SUPFAM" id="SSF46785">
    <property type="entry name" value="Winged helix' DNA-binding domain"/>
    <property type="match status" value="1"/>
</dbReference>
<keyword evidence="12" id="KW-1185">Reference proteome</keyword>
<evidence type="ECO:0000256" key="3">
    <source>
        <dbReference type="ARBA" id="ARBA00023015"/>
    </source>
</evidence>
<keyword evidence="4 9" id="KW-0238">DNA-binding</keyword>
<dbReference type="InterPro" id="IPR047512">
    <property type="entry name" value="FH_FOXJ1"/>
</dbReference>
<dbReference type="InterPro" id="IPR036388">
    <property type="entry name" value="WH-like_DNA-bd_sf"/>
</dbReference>
<evidence type="ECO:0000256" key="5">
    <source>
        <dbReference type="ARBA" id="ARBA00023159"/>
    </source>
</evidence>
<feature type="compositionally biased region" description="Low complexity" evidence="10">
    <location>
        <begin position="281"/>
        <end position="293"/>
    </location>
</feature>
<dbReference type="Pfam" id="PF00250">
    <property type="entry name" value="Forkhead"/>
    <property type="match status" value="1"/>
</dbReference>
<evidence type="ECO:0000256" key="4">
    <source>
        <dbReference type="ARBA" id="ARBA00023125"/>
    </source>
</evidence>
<dbReference type="PRINTS" id="PR00053">
    <property type="entry name" value="FORKHEAD"/>
</dbReference>
<dbReference type="Gene3D" id="1.10.10.10">
    <property type="entry name" value="Winged helix-like DNA-binding domain superfamily/Winged helix DNA-binding domain"/>
    <property type="match status" value="1"/>
</dbReference>
<evidence type="ECO:0000256" key="8">
    <source>
        <dbReference type="ARBA" id="ARBA00034770"/>
    </source>
</evidence>
<sequence length="527" mass="57146">MPMPALLQIAARFQQSWQPLPPGAEDEARGAARADGGGAAGGDGGGGICLDDSLTSLQWLQEFSIQGSSLRAPQVSPGGAGNSGGLQQLQQQLLLLQDEQQLQVQQQQQQRSGPAPCSPPAGDTAGARGTPACTPQRPACGRSREGTGEQQGGGRAASPVPDEVDYRTDASVKPPYSYATLICMAMRSTHKSKVTLASIYKWIMDNFCYYRHADPTWRNSIRHNLSLNKCFVKVPRQKDEPGKGGFWAMDPQYADLFENGMVRRRRRVGPANFHGAGAGGVSAPAPSAPGKSGMWNARHHGSAWETALPGAAHGPCLTDDPRGSKRKQPLPKRLGKMPRTSSPVRLPASPFAGPDERARDHLRADLDWQQVLEDMFHGDLGGLGEFELSPPLTPESGGVAAAGELDVDLTIHGHHIDRPSEWCCGQAGLDSLLVQQSRLHQQLYHHHQQQQQQHHHHHQQQQQQLSQPPLGLDEELALAVSSLRHPWEEIHDDDLLMGGVVSLAEVLDFSDGFSENLSQWDSSEASQ</sequence>
<dbReference type="PANTHER" id="PTHR46805">
    <property type="entry name" value="FORKHEAD BOX PROTEIN J1"/>
    <property type="match status" value="1"/>
</dbReference>
<dbReference type="AlphaFoldDB" id="A0AAJ7THU0"/>
<dbReference type="KEGG" id="pmrn:116946125"/>
<dbReference type="GO" id="GO:0000978">
    <property type="term" value="F:RNA polymerase II cis-regulatory region sequence-specific DNA binding"/>
    <property type="evidence" value="ECO:0007669"/>
    <property type="project" value="TreeGrafter"/>
</dbReference>
<feature type="DNA-binding region" description="Fork-head" evidence="9">
    <location>
        <begin position="173"/>
        <end position="267"/>
    </location>
</feature>
<feature type="region of interest" description="Disordered" evidence="10">
    <location>
        <begin position="273"/>
        <end position="355"/>
    </location>
</feature>
<keyword evidence="2" id="KW-0970">Cilium biogenesis/degradation</keyword>
<evidence type="ECO:0000259" key="11">
    <source>
        <dbReference type="PROSITE" id="PS50039"/>
    </source>
</evidence>
<dbReference type="Proteomes" id="UP001318040">
    <property type="component" value="Chromosome 26"/>
</dbReference>
<dbReference type="PROSITE" id="PS00657">
    <property type="entry name" value="FORK_HEAD_1"/>
    <property type="match status" value="1"/>
</dbReference>
<dbReference type="CDD" id="cd20023">
    <property type="entry name" value="FH_FOXJ1"/>
    <property type="match status" value="1"/>
</dbReference>
<keyword evidence="7 9" id="KW-0539">Nucleus</keyword>
<gene>
    <name evidence="13" type="primary">LOC116946125</name>
</gene>
<feature type="region of interest" description="Disordered" evidence="10">
    <location>
        <begin position="18"/>
        <end position="46"/>
    </location>
</feature>
<evidence type="ECO:0000256" key="10">
    <source>
        <dbReference type="SAM" id="MobiDB-lite"/>
    </source>
</evidence>
<dbReference type="GO" id="GO:0030030">
    <property type="term" value="P:cell projection organization"/>
    <property type="evidence" value="ECO:0007669"/>
    <property type="project" value="UniProtKB-KW"/>
</dbReference>
<dbReference type="InterPro" id="IPR030456">
    <property type="entry name" value="TF_fork_head_CS_2"/>
</dbReference>
<feature type="region of interest" description="Disordered" evidence="10">
    <location>
        <begin position="103"/>
        <end position="168"/>
    </location>
</feature>
<organism evidence="12 13">
    <name type="scientific">Petromyzon marinus</name>
    <name type="common">Sea lamprey</name>
    <dbReference type="NCBI Taxonomy" id="7757"/>
    <lineage>
        <taxon>Eukaryota</taxon>
        <taxon>Metazoa</taxon>
        <taxon>Chordata</taxon>
        <taxon>Craniata</taxon>
        <taxon>Vertebrata</taxon>
        <taxon>Cyclostomata</taxon>
        <taxon>Hyperoartia</taxon>
        <taxon>Petromyzontiformes</taxon>
        <taxon>Petromyzontidae</taxon>
        <taxon>Petromyzon</taxon>
    </lineage>
</organism>
<evidence type="ECO:0000313" key="13">
    <source>
        <dbReference type="RefSeq" id="XP_032816903.1"/>
    </source>
</evidence>